<comment type="caution">
    <text evidence="1">The sequence shown here is derived from an EMBL/GenBank/DDBJ whole genome shotgun (WGS) entry which is preliminary data.</text>
</comment>
<name>A0ACA9QIH8_9GLOM</name>
<feature type="non-terminal residue" evidence="1">
    <location>
        <position position="1"/>
    </location>
</feature>
<evidence type="ECO:0000313" key="2">
    <source>
        <dbReference type="Proteomes" id="UP000789920"/>
    </source>
</evidence>
<dbReference type="Proteomes" id="UP000789920">
    <property type="component" value="Unassembled WGS sequence"/>
</dbReference>
<dbReference type="EMBL" id="CAJVQC010031940">
    <property type="protein sequence ID" value="CAG8749848.1"/>
    <property type="molecule type" value="Genomic_DNA"/>
</dbReference>
<reference evidence="1" key="1">
    <citation type="submission" date="2021-06" db="EMBL/GenBank/DDBJ databases">
        <authorList>
            <person name="Kallberg Y."/>
            <person name="Tangrot J."/>
            <person name="Rosling A."/>
        </authorList>
    </citation>
    <scope>NUCLEOTIDE SEQUENCE</scope>
    <source>
        <strain evidence="1">MA461A</strain>
    </source>
</reference>
<organism evidence="1 2">
    <name type="scientific">Racocetra persica</name>
    <dbReference type="NCBI Taxonomy" id="160502"/>
    <lineage>
        <taxon>Eukaryota</taxon>
        <taxon>Fungi</taxon>
        <taxon>Fungi incertae sedis</taxon>
        <taxon>Mucoromycota</taxon>
        <taxon>Glomeromycotina</taxon>
        <taxon>Glomeromycetes</taxon>
        <taxon>Diversisporales</taxon>
        <taxon>Gigasporaceae</taxon>
        <taxon>Racocetra</taxon>
    </lineage>
</organism>
<keyword evidence="2" id="KW-1185">Reference proteome</keyword>
<protein>
    <submittedName>
        <fullName evidence="1">30361_t:CDS:1</fullName>
    </submittedName>
</protein>
<sequence>SCDLPIERNYYSCWLKEVDLCYWCGAKDGIIEPSNELKSQFKIFYPLCISCHTNGREWFTRAPIVFQNKNKKIHV</sequence>
<evidence type="ECO:0000313" key="1">
    <source>
        <dbReference type="EMBL" id="CAG8749848.1"/>
    </source>
</evidence>
<proteinExistence type="predicted"/>
<gene>
    <name evidence="1" type="ORF">RPERSI_LOCUS14066</name>
</gene>
<accession>A0ACA9QIH8</accession>